<feature type="region of interest" description="Disordered" evidence="1">
    <location>
        <begin position="36"/>
        <end position="79"/>
    </location>
</feature>
<dbReference type="EMBL" id="LNJQ01000004">
    <property type="protein sequence ID" value="KWZ38823.1"/>
    <property type="molecule type" value="Genomic_DNA"/>
</dbReference>
<keyword evidence="3" id="KW-1185">Reference proteome</keyword>
<comment type="caution">
    <text evidence="2">The sequence shown here is derived from an EMBL/GenBank/DDBJ whole genome shotgun (WGS) entry which is preliminary data.</text>
</comment>
<evidence type="ECO:0000256" key="1">
    <source>
        <dbReference type="SAM" id="MobiDB-lite"/>
    </source>
</evidence>
<protein>
    <submittedName>
        <fullName evidence="2">Uncharacterized protein</fullName>
    </submittedName>
</protein>
<evidence type="ECO:0000313" key="3">
    <source>
        <dbReference type="Proteomes" id="UP000070255"/>
    </source>
</evidence>
<accession>A0ABR5T6L2</accession>
<proteinExistence type="predicted"/>
<dbReference type="Proteomes" id="UP000070255">
    <property type="component" value="Unassembled WGS sequence"/>
</dbReference>
<gene>
    <name evidence="2" type="ORF">WS72_28925</name>
</gene>
<evidence type="ECO:0000313" key="2">
    <source>
        <dbReference type="EMBL" id="KWZ38823.1"/>
    </source>
</evidence>
<reference evidence="2 3" key="1">
    <citation type="submission" date="2015-11" db="EMBL/GenBank/DDBJ databases">
        <authorList>
            <person name="Sahl J."/>
            <person name="Wagner D."/>
            <person name="Keim P."/>
        </authorList>
    </citation>
    <scope>NUCLEOTIDE SEQUENCE [LARGE SCALE GENOMIC DNA]</scope>
    <source>
        <strain evidence="2 3">BDU18</strain>
    </source>
</reference>
<feature type="compositionally biased region" description="Basic residues" evidence="1">
    <location>
        <begin position="55"/>
        <end position="70"/>
    </location>
</feature>
<sequence length="79" mass="9155">MKILDASNEGSASIATYRIQATRVITQAIRRARAPVRRRRSGSWQSEKIEENRRTRQAGRHLHGIRKQWNRKQEATAST</sequence>
<organism evidence="2 3">
    <name type="scientific">Burkholderia savannae</name>
    <dbReference type="NCBI Taxonomy" id="1637837"/>
    <lineage>
        <taxon>Bacteria</taxon>
        <taxon>Pseudomonadati</taxon>
        <taxon>Pseudomonadota</taxon>
        <taxon>Betaproteobacteria</taxon>
        <taxon>Burkholderiales</taxon>
        <taxon>Burkholderiaceae</taxon>
        <taxon>Burkholderia</taxon>
        <taxon>pseudomallei group</taxon>
    </lineage>
</organism>
<name>A0ABR5T6L2_9BURK</name>